<dbReference type="EMBL" id="CAJOBC010072964">
    <property type="protein sequence ID" value="CAF4248926.1"/>
    <property type="molecule type" value="Genomic_DNA"/>
</dbReference>
<keyword evidence="4" id="KW-1185">Reference proteome</keyword>
<dbReference type="Proteomes" id="UP000681722">
    <property type="component" value="Unassembled WGS sequence"/>
</dbReference>
<organism evidence="2 4">
    <name type="scientific">Didymodactylos carnosus</name>
    <dbReference type="NCBI Taxonomy" id="1234261"/>
    <lineage>
        <taxon>Eukaryota</taxon>
        <taxon>Metazoa</taxon>
        <taxon>Spiralia</taxon>
        <taxon>Gnathifera</taxon>
        <taxon>Rotifera</taxon>
        <taxon>Eurotatoria</taxon>
        <taxon>Bdelloidea</taxon>
        <taxon>Philodinida</taxon>
        <taxon>Philodinidae</taxon>
        <taxon>Didymodactylos</taxon>
    </lineage>
</organism>
<accession>A0A815IPE7</accession>
<dbReference type="AlphaFoldDB" id="A0A815IPE7"/>
<reference evidence="2" key="1">
    <citation type="submission" date="2021-02" db="EMBL/GenBank/DDBJ databases">
        <authorList>
            <person name="Nowell W R."/>
        </authorList>
    </citation>
    <scope>NUCLEOTIDE SEQUENCE</scope>
</reference>
<evidence type="ECO:0000313" key="4">
    <source>
        <dbReference type="Proteomes" id="UP000663829"/>
    </source>
</evidence>
<name>A0A815IPE7_9BILA</name>
<evidence type="ECO:0000313" key="3">
    <source>
        <dbReference type="EMBL" id="CAF4248926.1"/>
    </source>
</evidence>
<evidence type="ECO:0000256" key="1">
    <source>
        <dbReference type="SAM" id="SignalP"/>
    </source>
</evidence>
<gene>
    <name evidence="2" type="ORF">GPM918_LOCUS31633</name>
    <name evidence="3" type="ORF">SRO942_LOCUS32281</name>
</gene>
<protein>
    <submittedName>
        <fullName evidence="2">Uncharacterized protein</fullName>
    </submittedName>
</protein>
<keyword evidence="1" id="KW-0732">Signal</keyword>
<dbReference type="Proteomes" id="UP000663829">
    <property type="component" value="Unassembled WGS sequence"/>
</dbReference>
<feature type="signal peptide" evidence="1">
    <location>
        <begin position="1"/>
        <end position="16"/>
    </location>
</feature>
<evidence type="ECO:0000313" key="2">
    <source>
        <dbReference type="EMBL" id="CAF1366357.1"/>
    </source>
</evidence>
<proteinExistence type="predicted"/>
<dbReference type="EMBL" id="CAJNOQ010015681">
    <property type="protein sequence ID" value="CAF1366357.1"/>
    <property type="molecule type" value="Genomic_DNA"/>
</dbReference>
<feature type="chain" id="PRO_5036411752" evidence="1">
    <location>
        <begin position="17"/>
        <end position="252"/>
    </location>
</feature>
<comment type="caution">
    <text evidence="2">The sequence shown here is derived from an EMBL/GenBank/DDBJ whole genome shotgun (WGS) entry which is preliminary data.</text>
</comment>
<sequence>MIYCLLFITFIRTTTQWEMPENDTLINERTKVSAEKVGQLMPLSETTRIAVNLPIFNFGYFLVLPRYFTMFDICTDITNNRIMKQNETNINEVLRSFMNTPSKLFSERFMDAVDSASPRKKRQLAEFSVGTGMLAMGTSVYNSIQIVNIKDTEQQIINHIRSNDKILQSTVASIIPLTETEMTVVKELNETRHSMSLIQSRLILMYNRMKTLEKTLRAVVQDYIPSIENEVHYDNICRSLDDISNGKKISII</sequence>